<dbReference type="Proteomes" id="UP000198640">
    <property type="component" value="Unassembled WGS sequence"/>
</dbReference>
<dbReference type="Pfam" id="PF01258">
    <property type="entry name" value="zf-dskA_traR"/>
    <property type="match status" value="1"/>
</dbReference>
<dbReference type="STRING" id="44576.SAMN05421881_10821"/>
<evidence type="ECO:0000313" key="7">
    <source>
        <dbReference type="Proteomes" id="UP000198640"/>
    </source>
</evidence>
<dbReference type="RefSeq" id="WP_090415692.1">
    <property type="nucleotide sequence ID" value="NZ_FNOY01000082.1"/>
</dbReference>
<evidence type="ECO:0000256" key="3">
    <source>
        <dbReference type="ARBA" id="ARBA00022833"/>
    </source>
</evidence>
<keyword evidence="3" id="KW-0862">Zinc</keyword>
<evidence type="ECO:0000256" key="1">
    <source>
        <dbReference type="ARBA" id="ARBA00022723"/>
    </source>
</evidence>
<gene>
    <name evidence="6" type="ORF">SAMN05421881_10821</name>
</gene>
<dbReference type="PROSITE" id="PS51128">
    <property type="entry name" value="ZF_DKSA_2"/>
    <property type="match status" value="1"/>
</dbReference>
<keyword evidence="2" id="KW-0863">Zinc-finger</keyword>
<name>A0A1H3NW48_9PROT</name>
<dbReference type="SUPFAM" id="SSF109635">
    <property type="entry name" value="DnaK suppressor protein DksA, alpha-hairpin domain"/>
    <property type="match status" value="1"/>
</dbReference>
<keyword evidence="1" id="KW-0479">Metal-binding</keyword>
<dbReference type="InterPro" id="IPR037187">
    <property type="entry name" value="DnaK_N"/>
</dbReference>
<dbReference type="EMBL" id="FNOY01000082">
    <property type="protein sequence ID" value="SDY93081.1"/>
    <property type="molecule type" value="Genomic_DNA"/>
</dbReference>
<protein>
    <submittedName>
        <fullName evidence="6">DnaK suppressor protein</fullName>
    </submittedName>
</protein>
<dbReference type="PANTHER" id="PTHR33823">
    <property type="entry name" value="RNA POLYMERASE-BINDING TRANSCRIPTION FACTOR DKSA-RELATED"/>
    <property type="match status" value="1"/>
</dbReference>
<sequence length="116" mass="12929">MHKQALENFRSRLEQMREALHAGEDASREAAKPVILDQASVGRLSRMDAMQGQAMAIETQRRRKILAGRIERALARIAAGDYGVCQSCEEAIDPRRLEIDPTASHCIACASEHETR</sequence>
<keyword evidence="7" id="KW-1185">Reference proteome</keyword>
<accession>A0A1H3NW48</accession>
<reference evidence="6 7" key="1">
    <citation type="submission" date="2016-10" db="EMBL/GenBank/DDBJ databases">
        <authorList>
            <person name="de Groot N.N."/>
        </authorList>
    </citation>
    <scope>NUCLEOTIDE SEQUENCE [LARGE SCALE GENOMIC DNA]</scope>
    <source>
        <strain evidence="6 7">Nm1</strain>
    </source>
</reference>
<dbReference type="SUPFAM" id="SSF57716">
    <property type="entry name" value="Glucocorticoid receptor-like (DNA-binding domain)"/>
    <property type="match status" value="1"/>
</dbReference>
<feature type="domain" description="Zinc finger DksA/TraR C4-type" evidence="5">
    <location>
        <begin position="80"/>
        <end position="114"/>
    </location>
</feature>
<evidence type="ECO:0000256" key="4">
    <source>
        <dbReference type="PROSITE-ProRule" id="PRU00510"/>
    </source>
</evidence>
<dbReference type="AlphaFoldDB" id="A0A1H3NW48"/>
<feature type="zinc finger region" description="dksA C4-type" evidence="4">
    <location>
        <begin position="85"/>
        <end position="109"/>
    </location>
</feature>
<evidence type="ECO:0000259" key="5">
    <source>
        <dbReference type="Pfam" id="PF01258"/>
    </source>
</evidence>
<evidence type="ECO:0000313" key="6">
    <source>
        <dbReference type="EMBL" id="SDY93081.1"/>
    </source>
</evidence>
<dbReference type="InterPro" id="IPR000962">
    <property type="entry name" value="Znf_DskA_TraR"/>
</dbReference>
<proteinExistence type="predicted"/>
<dbReference type="GO" id="GO:0008270">
    <property type="term" value="F:zinc ion binding"/>
    <property type="evidence" value="ECO:0007669"/>
    <property type="project" value="UniProtKB-KW"/>
</dbReference>
<organism evidence="6 7">
    <name type="scientific">Nitrosomonas halophila</name>
    <dbReference type="NCBI Taxonomy" id="44576"/>
    <lineage>
        <taxon>Bacteria</taxon>
        <taxon>Pseudomonadati</taxon>
        <taxon>Pseudomonadota</taxon>
        <taxon>Betaproteobacteria</taxon>
        <taxon>Nitrosomonadales</taxon>
        <taxon>Nitrosomonadaceae</taxon>
        <taxon>Nitrosomonas</taxon>
    </lineage>
</organism>
<dbReference type="OrthoDB" id="9811543at2"/>
<dbReference type="Gene3D" id="1.20.120.910">
    <property type="entry name" value="DksA, coiled-coil domain"/>
    <property type="match status" value="1"/>
</dbReference>
<dbReference type="PANTHER" id="PTHR33823:SF4">
    <property type="entry name" value="GENERAL STRESS PROTEIN 16O"/>
    <property type="match status" value="1"/>
</dbReference>
<evidence type="ECO:0000256" key="2">
    <source>
        <dbReference type="ARBA" id="ARBA00022771"/>
    </source>
</evidence>